<dbReference type="PANTHER" id="PTHR46323:SF2">
    <property type="entry name" value="BETA-GALACTOSIDASE"/>
    <property type="match status" value="1"/>
</dbReference>
<dbReference type="Pfam" id="PF02929">
    <property type="entry name" value="Bgal_small_N"/>
    <property type="match status" value="1"/>
</dbReference>
<dbReference type="PANTHER" id="PTHR46323">
    <property type="entry name" value="BETA-GALACTOSIDASE"/>
    <property type="match status" value="1"/>
</dbReference>
<comment type="caution">
    <text evidence="7">The sequence shown here is derived from an EMBL/GenBank/DDBJ whole genome shotgun (WGS) entry which is preliminary data.</text>
</comment>
<gene>
    <name evidence="7" type="ORF">Sste5346_009439</name>
</gene>
<dbReference type="InterPro" id="IPR011013">
    <property type="entry name" value="Gal_mutarotase_sf_dom"/>
</dbReference>
<proteinExistence type="predicted"/>
<evidence type="ECO:0000256" key="2">
    <source>
        <dbReference type="ARBA" id="ARBA00012756"/>
    </source>
</evidence>
<evidence type="ECO:0000256" key="5">
    <source>
        <dbReference type="SAM" id="MobiDB-lite"/>
    </source>
</evidence>
<evidence type="ECO:0000313" key="7">
    <source>
        <dbReference type="EMBL" id="KAL1888647.1"/>
    </source>
</evidence>
<dbReference type="SUPFAM" id="SSF74650">
    <property type="entry name" value="Galactose mutarotase-like"/>
    <property type="match status" value="1"/>
</dbReference>
<keyword evidence="8" id="KW-1185">Reference proteome</keyword>
<dbReference type="Gene3D" id="2.70.98.10">
    <property type="match status" value="1"/>
</dbReference>
<dbReference type="InterPro" id="IPR004199">
    <property type="entry name" value="B-gal_small/dom_5"/>
</dbReference>
<dbReference type="SMART" id="SM01038">
    <property type="entry name" value="Bgal_small_N"/>
    <property type="match status" value="1"/>
</dbReference>
<protein>
    <recommendedName>
        <fullName evidence="2">beta-galactosidase</fullName>
        <ecNumber evidence="2">3.2.1.23</ecNumber>
    </recommendedName>
</protein>
<dbReference type="EMBL" id="JAWCUI010000088">
    <property type="protein sequence ID" value="KAL1888647.1"/>
    <property type="molecule type" value="Genomic_DNA"/>
</dbReference>
<dbReference type="InterPro" id="IPR014718">
    <property type="entry name" value="GH-type_carb-bd"/>
</dbReference>
<feature type="region of interest" description="Disordered" evidence="5">
    <location>
        <begin position="24"/>
        <end position="45"/>
    </location>
</feature>
<feature type="domain" description="Beta galactosidase small chain/" evidence="6">
    <location>
        <begin position="11"/>
        <end position="176"/>
    </location>
</feature>
<evidence type="ECO:0000259" key="6">
    <source>
        <dbReference type="SMART" id="SM01038"/>
    </source>
</evidence>
<dbReference type="Proteomes" id="UP001583186">
    <property type="component" value="Unassembled WGS sequence"/>
</dbReference>
<sequence length="183" mass="20364">MANPAPSDAIHVDLKVSGTNIDTAEDLRTDSEPIPSVTTKSHSRFPPLTPDWNNLKILHRNFHHESTSSNTQTRPMPSPMTSLNRECFQALYSAQFGLKLGLAGVDKVKWSGRGPGESYRDKKLSQRFGNWTLPVDDLFVDYEYPQDNGNRTGVQWVEFLGDSSTSSSEGANNRLLRAQVDAI</sequence>
<evidence type="ECO:0000256" key="3">
    <source>
        <dbReference type="ARBA" id="ARBA00022801"/>
    </source>
</evidence>
<dbReference type="InterPro" id="IPR050347">
    <property type="entry name" value="Bact_Beta-galactosidase"/>
</dbReference>
<dbReference type="EC" id="3.2.1.23" evidence="2"/>
<comment type="catalytic activity">
    <reaction evidence="1">
        <text>Hydrolysis of terminal non-reducing beta-D-galactose residues in beta-D-galactosides.</text>
        <dbReference type="EC" id="3.2.1.23"/>
    </reaction>
</comment>
<keyword evidence="3" id="KW-0378">Hydrolase</keyword>
<keyword evidence="4" id="KW-0326">Glycosidase</keyword>
<name>A0ABR3YKA2_9PEZI</name>
<evidence type="ECO:0000313" key="8">
    <source>
        <dbReference type="Proteomes" id="UP001583186"/>
    </source>
</evidence>
<organism evidence="7 8">
    <name type="scientific">Sporothrix stenoceras</name>
    <dbReference type="NCBI Taxonomy" id="5173"/>
    <lineage>
        <taxon>Eukaryota</taxon>
        <taxon>Fungi</taxon>
        <taxon>Dikarya</taxon>
        <taxon>Ascomycota</taxon>
        <taxon>Pezizomycotina</taxon>
        <taxon>Sordariomycetes</taxon>
        <taxon>Sordariomycetidae</taxon>
        <taxon>Ophiostomatales</taxon>
        <taxon>Ophiostomataceae</taxon>
        <taxon>Sporothrix</taxon>
    </lineage>
</organism>
<accession>A0ABR3YKA2</accession>
<reference evidence="7 8" key="1">
    <citation type="journal article" date="2024" name="IMA Fungus">
        <title>IMA Genome - F19 : A genome assembly and annotation guide to empower mycologists, including annotated draft genome sequences of Ceratocystis pirilliformis, Diaporthe australafricana, Fusarium ophioides, Paecilomyces lecythidis, and Sporothrix stenoceras.</title>
        <authorList>
            <person name="Aylward J."/>
            <person name="Wilson A.M."/>
            <person name="Visagie C.M."/>
            <person name="Spraker J."/>
            <person name="Barnes I."/>
            <person name="Buitendag C."/>
            <person name="Ceriani C."/>
            <person name="Del Mar Angel L."/>
            <person name="du Plessis D."/>
            <person name="Fuchs T."/>
            <person name="Gasser K."/>
            <person name="Kramer D."/>
            <person name="Li W."/>
            <person name="Munsamy K."/>
            <person name="Piso A."/>
            <person name="Price J.L."/>
            <person name="Sonnekus B."/>
            <person name="Thomas C."/>
            <person name="van der Nest A."/>
            <person name="van Dijk A."/>
            <person name="van Heerden A."/>
            <person name="van Vuuren N."/>
            <person name="Yilmaz N."/>
            <person name="Duong T.A."/>
            <person name="van der Merwe N.A."/>
            <person name="Wingfield M.J."/>
            <person name="Wingfield B.D."/>
        </authorList>
    </citation>
    <scope>NUCLEOTIDE SEQUENCE [LARGE SCALE GENOMIC DNA]</scope>
    <source>
        <strain evidence="7 8">CMW 5346</strain>
    </source>
</reference>
<evidence type="ECO:0000256" key="1">
    <source>
        <dbReference type="ARBA" id="ARBA00001412"/>
    </source>
</evidence>
<evidence type="ECO:0000256" key="4">
    <source>
        <dbReference type="ARBA" id="ARBA00023295"/>
    </source>
</evidence>